<gene>
    <name evidence="3" type="ORF">CEUTPL_LOCUS9094</name>
</gene>
<dbReference type="Proteomes" id="UP001152799">
    <property type="component" value="Chromosome 5"/>
</dbReference>
<sequence>MVYSIAERVEIIELYFINNQCARVTVTLFNERHAERNVHHGYVLELVAKFRQTGSVTNRKRNIENPINGNEKEKCKLTGTEKRKADDGEPNKDLKKLLKTFRA</sequence>
<proteinExistence type="predicted"/>
<dbReference type="EMBL" id="OU892281">
    <property type="protein sequence ID" value="CAG9768566.1"/>
    <property type="molecule type" value="Genomic_DNA"/>
</dbReference>
<evidence type="ECO:0000313" key="4">
    <source>
        <dbReference type="Proteomes" id="UP001152799"/>
    </source>
</evidence>
<accession>A0A9N9MQJ4</accession>
<protein>
    <recommendedName>
        <fullName evidence="2">DUF4817 domain-containing protein</fullName>
    </recommendedName>
</protein>
<feature type="domain" description="DUF4817" evidence="2">
    <location>
        <begin position="4"/>
        <end position="57"/>
    </location>
</feature>
<feature type="compositionally biased region" description="Basic and acidic residues" evidence="1">
    <location>
        <begin position="70"/>
        <end position="91"/>
    </location>
</feature>
<keyword evidence="4" id="KW-1185">Reference proteome</keyword>
<organism evidence="3 4">
    <name type="scientific">Ceutorhynchus assimilis</name>
    <name type="common">cabbage seed weevil</name>
    <dbReference type="NCBI Taxonomy" id="467358"/>
    <lineage>
        <taxon>Eukaryota</taxon>
        <taxon>Metazoa</taxon>
        <taxon>Ecdysozoa</taxon>
        <taxon>Arthropoda</taxon>
        <taxon>Hexapoda</taxon>
        <taxon>Insecta</taxon>
        <taxon>Pterygota</taxon>
        <taxon>Neoptera</taxon>
        <taxon>Endopterygota</taxon>
        <taxon>Coleoptera</taxon>
        <taxon>Polyphaga</taxon>
        <taxon>Cucujiformia</taxon>
        <taxon>Curculionidae</taxon>
        <taxon>Ceutorhynchinae</taxon>
        <taxon>Ceutorhynchus</taxon>
    </lineage>
</organism>
<dbReference type="OrthoDB" id="6773620at2759"/>
<evidence type="ECO:0000256" key="1">
    <source>
        <dbReference type="SAM" id="MobiDB-lite"/>
    </source>
</evidence>
<reference evidence="3" key="1">
    <citation type="submission" date="2022-01" db="EMBL/GenBank/DDBJ databases">
        <authorList>
            <person name="King R."/>
        </authorList>
    </citation>
    <scope>NUCLEOTIDE SEQUENCE</scope>
</reference>
<feature type="region of interest" description="Disordered" evidence="1">
    <location>
        <begin position="60"/>
        <end position="91"/>
    </location>
</feature>
<dbReference type="InterPro" id="IPR032135">
    <property type="entry name" value="DUF4817"/>
</dbReference>
<dbReference type="AlphaFoldDB" id="A0A9N9MQJ4"/>
<dbReference type="Pfam" id="PF16087">
    <property type="entry name" value="DUF4817"/>
    <property type="match status" value="1"/>
</dbReference>
<evidence type="ECO:0000259" key="2">
    <source>
        <dbReference type="Pfam" id="PF16087"/>
    </source>
</evidence>
<name>A0A9N9MQJ4_9CUCU</name>
<evidence type="ECO:0000313" key="3">
    <source>
        <dbReference type="EMBL" id="CAG9768566.1"/>
    </source>
</evidence>